<keyword evidence="2" id="KW-1185">Reference proteome</keyword>
<dbReference type="EMBL" id="LR215050">
    <property type="protein sequence ID" value="VEU82205.1"/>
    <property type="molecule type" value="Genomic_DNA"/>
</dbReference>
<dbReference type="KEGG" id="ahk:NCTC10172_00212"/>
<accession>A0A449BIC8</accession>
<evidence type="ECO:0000313" key="2">
    <source>
        <dbReference type="Proteomes" id="UP000290909"/>
    </source>
</evidence>
<evidence type="ECO:0008006" key="3">
    <source>
        <dbReference type="Google" id="ProtNLM"/>
    </source>
</evidence>
<evidence type="ECO:0000313" key="1">
    <source>
        <dbReference type="EMBL" id="VEU82205.1"/>
    </source>
</evidence>
<reference evidence="1 2" key="1">
    <citation type="submission" date="2019-01" db="EMBL/GenBank/DDBJ databases">
        <authorList>
            <consortium name="Pathogen Informatics"/>
        </authorList>
    </citation>
    <scope>NUCLEOTIDE SEQUENCE [LARGE SCALE GENOMIC DNA]</scope>
    <source>
        <strain evidence="1 2">NCTC10172</strain>
    </source>
</reference>
<proteinExistence type="predicted"/>
<protein>
    <recommendedName>
        <fullName evidence="3">DUF4127 family protein</fullName>
    </recommendedName>
</protein>
<dbReference type="InterPro" id="IPR025394">
    <property type="entry name" value="DUF4127"/>
</dbReference>
<dbReference type="Proteomes" id="UP000290909">
    <property type="component" value="Chromosome"/>
</dbReference>
<gene>
    <name evidence="1" type="ORF">NCTC10172_00212</name>
</gene>
<organism evidence="1 2">
    <name type="scientific">Acholeplasma hippikon</name>
    <dbReference type="NCBI Taxonomy" id="264636"/>
    <lineage>
        <taxon>Bacteria</taxon>
        <taxon>Bacillati</taxon>
        <taxon>Mycoplasmatota</taxon>
        <taxon>Mollicutes</taxon>
        <taxon>Acholeplasmatales</taxon>
        <taxon>Acholeplasmataceae</taxon>
        <taxon>Acholeplasma</taxon>
    </lineage>
</organism>
<dbReference type="AlphaFoldDB" id="A0A449BIC8"/>
<sequence length="535" mass="61541">MRKIAVLPLDERPCNYQFNQLLVKGTPYEVVAPELSILGDKKMKGDLDKINAWVKEVAKDVDGMVIAVDTLVYGGIVPSRLHHDSIETLIDRLNVLKEIKDTYPNIKIYAYNLIMRNPKYSSADEEPDYYEYMGREIHLYGVYQHKQQLGILSAEEEIHFNEIKQSINQENLYDYIVRRDKNIAVNLAFLKLVEEGIIEFGIVPQDDSSPYGLTATDQIRVRKAIKDLNIELTCYMYPGADEVTNVLLARMINNYENKQPLVYLHYASITGGMQIPLYEDRLLNETIKYQVLAAGGILVSSMQEAELVLLVNVPATGMVEAPRQNEPRLSYDADRNLIEYVEFANYALNKGKKVIIGDVAYGNGGDLNLLKLLRQKGLLMKISAYAGWNTSSNTLGTCIPQGMFDFLFPNRKENLDFLGLRYVEDFGYCSVVRSKVSKTLVEPNNYFLIDGKHGLVVEQIKNELNAFIEKELNGEYIFTITDIYSPWNRMFETGLLVKVNEKNWFNFRWCASYNIWSWKRHSKAINLFLPWLYRQ</sequence>
<dbReference type="STRING" id="1408416.GCA_000702765_00767"/>
<name>A0A449BIC8_9MOLU</name>
<dbReference type="Pfam" id="PF13552">
    <property type="entry name" value="DUF4127"/>
    <property type="match status" value="1"/>
</dbReference>